<evidence type="ECO:0000313" key="1">
    <source>
        <dbReference type="EMBL" id="SPF47387.1"/>
    </source>
</evidence>
<accession>A0A2U3L663</accession>
<evidence type="ECO:0000313" key="2">
    <source>
        <dbReference type="Proteomes" id="UP000238701"/>
    </source>
</evidence>
<reference evidence="2" key="1">
    <citation type="submission" date="2018-02" db="EMBL/GenBank/DDBJ databases">
        <authorList>
            <person name="Hausmann B."/>
        </authorList>
    </citation>
    <scope>NUCLEOTIDE SEQUENCE [LARGE SCALE GENOMIC DNA]</scope>
    <source>
        <strain evidence="2">Peat soil MAG SbA1</strain>
    </source>
</reference>
<organism evidence="1 2">
    <name type="scientific">Candidatus Sulfotelmatobacter kueseliae</name>
    <dbReference type="NCBI Taxonomy" id="2042962"/>
    <lineage>
        <taxon>Bacteria</taxon>
        <taxon>Pseudomonadati</taxon>
        <taxon>Acidobacteriota</taxon>
        <taxon>Terriglobia</taxon>
        <taxon>Terriglobales</taxon>
        <taxon>Candidatus Korobacteraceae</taxon>
        <taxon>Candidatus Sulfotelmatobacter</taxon>
    </lineage>
</organism>
<protein>
    <submittedName>
        <fullName evidence="1">Uncharacterized protein</fullName>
    </submittedName>
</protein>
<gene>
    <name evidence="1" type="ORF">SBA1_740001</name>
</gene>
<dbReference type="AlphaFoldDB" id="A0A2U3L663"/>
<name>A0A2U3L663_9BACT</name>
<sequence>MDQWLQTERATKGESFRFRLVNSPQQATPMTQNSAREAMHGAKRDYPEYTWEMESGFKIGEFVLHGHTK</sequence>
<proteinExistence type="predicted"/>
<dbReference type="EMBL" id="OMOD01000171">
    <property type="protein sequence ID" value="SPF47387.1"/>
    <property type="molecule type" value="Genomic_DNA"/>
</dbReference>
<dbReference type="Proteomes" id="UP000238701">
    <property type="component" value="Unassembled WGS sequence"/>
</dbReference>